<proteinExistence type="predicted"/>
<dbReference type="EC" id="3.1.11.6" evidence="1"/>
<gene>
    <name evidence="1" type="primary">xseA</name>
    <name evidence="1" type="ORF">E5990_02070</name>
</gene>
<evidence type="ECO:0000313" key="2">
    <source>
        <dbReference type="Proteomes" id="UP000305401"/>
    </source>
</evidence>
<sequence>MFLAVEAITLQQLNQRIACLLNTPALQNVWVTAELSDVAVRGGHCYMELLQKDGNGITVAKARAAIWANVFRNIRSEFYASTGQDFVSGLKVMVRLSVAMHQVYGVSFVINAVNPDYTMGDLLRRRREMLERLKAEGIADVNKSLCWNEPTLRIAIISSAEAAGYGDFMNQLASDPLKLKFQTMLFPAVMQGERTPQTVIDALRTIEKELDLWDCVVIIRGGGSSSDLLSFENYDLAAAVASFPLPVIVGIGHERDITILDYVACKRVKTPTAAAEFLLQLGKQSVEKLNLLGREIALCASQYVAGCSQQLGMMEGRLPSMPGAALTRAQLRIDRMALALQQLSSRKLQPQMSRLESLGSTLTMGVSRYMENRRGRLDSIAQLLDALSPQATLKRGYSITRFNGVAVRSQGDVPEGSVLETTLADGVIYSVTK</sequence>
<protein>
    <submittedName>
        <fullName evidence="1">Exodeoxyribonuclease VII large subunit</fullName>
        <ecNumber evidence="1">3.1.11.6</ecNumber>
    </submittedName>
</protein>
<comment type="caution">
    <text evidence="1">The sequence shown here is derived from an EMBL/GenBank/DDBJ whole genome shotgun (WGS) entry which is preliminary data.</text>
</comment>
<reference evidence="1" key="1">
    <citation type="submission" date="2019-04" db="EMBL/GenBank/DDBJ databases">
        <title>Microbes associate with the intestines of laboratory mice.</title>
        <authorList>
            <person name="Navarre W."/>
            <person name="Wong E."/>
            <person name="Huang K.C."/>
            <person name="Tropini C."/>
            <person name="Ng K."/>
            <person name="Yu B."/>
        </authorList>
    </citation>
    <scope>NUCLEOTIDE SEQUENCE</scope>
    <source>
        <strain evidence="1">NM86_A22</strain>
    </source>
</reference>
<keyword evidence="2" id="KW-1185">Reference proteome</keyword>
<dbReference type="Proteomes" id="UP000305401">
    <property type="component" value="Unassembled WGS sequence"/>
</dbReference>
<keyword evidence="1" id="KW-0378">Hydrolase</keyword>
<name>A0AC61S7E5_9BACT</name>
<accession>A0AC61S7E5</accession>
<evidence type="ECO:0000313" key="1">
    <source>
        <dbReference type="EMBL" id="THG54672.1"/>
    </source>
</evidence>
<dbReference type="EMBL" id="SSTG01000012">
    <property type="protein sequence ID" value="THG54672.1"/>
    <property type="molecule type" value="Genomic_DNA"/>
</dbReference>
<organism evidence="1 2">
    <name type="scientific">Muribaculum caecicola</name>
    <dbReference type="NCBI Taxonomy" id="3038144"/>
    <lineage>
        <taxon>Bacteria</taxon>
        <taxon>Pseudomonadati</taxon>
        <taxon>Bacteroidota</taxon>
        <taxon>Bacteroidia</taxon>
        <taxon>Bacteroidales</taxon>
        <taxon>Muribaculaceae</taxon>
        <taxon>Muribaculum</taxon>
    </lineage>
</organism>